<keyword evidence="1" id="KW-0472">Membrane</keyword>
<name>A0A6C0FHU5_9ZZZZ</name>
<protein>
    <submittedName>
        <fullName evidence="2">Uncharacterized protein</fullName>
    </submittedName>
</protein>
<proteinExistence type="predicted"/>
<organism evidence="2">
    <name type="scientific">viral metagenome</name>
    <dbReference type="NCBI Taxonomy" id="1070528"/>
    <lineage>
        <taxon>unclassified sequences</taxon>
        <taxon>metagenomes</taxon>
        <taxon>organismal metagenomes</taxon>
    </lineage>
</organism>
<reference evidence="2" key="1">
    <citation type="journal article" date="2020" name="Nature">
        <title>Giant virus diversity and host interactions through global metagenomics.</title>
        <authorList>
            <person name="Schulz F."/>
            <person name="Roux S."/>
            <person name="Paez-Espino D."/>
            <person name="Jungbluth S."/>
            <person name="Walsh D.A."/>
            <person name="Denef V.J."/>
            <person name="McMahon K.D."/>
            <person name="Konstantinidis K.T."/>
            <person name="Eloe-Fadrosh E.A."/>
            <person name="Kyrpides N.C."/>
            <person name="Woyke T."/>
        </authorList>
    </citation>
    <scope>NUCLEOTIDE SEQUENCE</scope>
    <source>
        <strain evidence="2">GVMAG-S-ERX556101-89</strain>
    </source>
</reference>
<sequence length="129" mass="14462">MSLVNNITKITKNTTKFISKNYLYIVLLIFATFVIWTFTTDYIEISPPQSSPPAQSSPTQQSEDFELYQKKKSNLKPASVDETPQSQITSAFSQDLPMPVNTYGTLVDEKSDPAYCEGNLGRLRCMAHG</sequence>
<accession>A0A6C0FHU5</accession>
<keyword evidence="1" id="KW-0812">Transmembrane</keyword>
<evidence type="ECO:0000256" key="1">
    <source>
        <dbReference type="SAM" id="Phobius"/>
    </source>
</evidence>
<dbReference type="EMBL" id="MN738830">
    <property type="protein sequence ID" value="QHT38445.1"/>
    <property type="molecule type" value="Genomic_DNA"/>
</dbReference>
<feature type="transmembrane region" description="Helical" evidence="1">
    <location>
        <begin position="21"/>
        <end position="39"/>
    </location>
</feature>
<dbReference type="AlphaFoldDB" id="A0A6C0FHU5"/>
<evidence type="ECO:0000313" key="2">
    <source>
        <dbReference type="EMBL" id="QHT38445.1"/>
    </source>
</evidence>
<keyword evidence="1" id="KW-1133">Transmembrane helix</keyword>